<protein>
    <submittedName>
        <fullName evidence="2">Uncharacterized protein</fullName>
    </submittedName>
</protein>
<feature type="region of interest" description="Disordered" evidence="1">
    <location>
        <begin position="115"/>
        <end position="167"/>
    </location>
</feature>
<sequence length="389" mass="43600">MAPVLKIFKDKSQPVFVGLDQTSSLSYFHPTTVEPRTLTHLHIISHLFTMTSTNAERYTVRGKAAIFDLKASKVIRDSDYGRRIEYLARLKPELKPRQLETELARFEQNIYNFADASDGSSSSTPRSTPSLTPDNSPSSSRRSSISSVSSSSSTSTASRPRRSSFATKLQKKLFKVSHKRQEKSQSDSEDDEIAYTDRSMRILPGVKSLHESLSNGNDVRYAITSNGSTEYAFNCMDRVGITRPEVVVTAEDKLPETPKLPSTEPIILAAQWMGYSTRECIVFQDSPAGIRAGISSGAIVVASIVILTIRRIGSTLLLMELRYTANRRWKKEEKNLKPIHLECPEEFESYYEKSGFDWEESDSDFVGSDYESSDSDFAEDSDEESDSDL</sequence>
<dbReference type="EMBL" id="JAACJM010000312">
    <property type="protein sequence ID" value="KAF5332317.1"/>
    <property type="molecule type" value="Genomic_DNA"/>
</dbReference>
<dbReference type="AlphaFoldDB" id="A0A8H5C1L4"/>
<reference evidence="2 3" key="1">
    <citation type="journal article" date="2020" name="ISME J.">
        <title>Uncovering the hidden diversity of litter-decomposition mechanisms in mushroom-forming fungi.</title>
        <authorList>
            <person name="Floudas D."/>
            <person name="Bentzer J."/>
            <person name="Ahren D."/>
            <person name="Johansson T."/>
            <person name="Persson P."/>
            <person name="Tunlid A."/>
        </authorList>
    </citation>
    <scope>NUCLEOTIDE SEQUENCE [LARGE SCALE GENOMIC DNA]</scope>
    <source>
        <strain evidence="2 3">CBS 291.85</strain>
    </source>
</reference>
<proteinExistence type="predicted"/>
<name>A0A8H5C1L4_9AGAR</name>
<evidence type="ECO:0000313" key="3">
    <source>
        <dbReference type="Proteomes" id="UP000559256"/>
    </source>
</evidence>
<dbReference type="GO" id="GO:0050308">
    <property type="term" value="F:sugar-phosphatase activity"/>
    <property type="evidence" value="ECO:0007669"/>
    <property type="project" value="TreeGrafter"/>
</dbReference>
<evidence type="ECO:0000313" key="2">
    <source>
        <dbReference type="EMBL" id="KAF5332317.1"/>
    </source>
</evidence>
<feature type="compositionally biased region" description="Acidic residues" evidence="1">
    <location>
        <begin position="371"/>
        <end position="389"/>
    </location>
</feature>
<dbReference type="PANTHER" id="PTHR43481:SF2">
    <property type="entry name" value="PHOSPHATASE"/>
    <property type="match status" value="1"/>
</dbReference>
<feature type="region of interest" description="Disordered" evidence="1">
    <location>
        <begin position="176"/>
        <end position="195"/>
    </location>
</feature>
<dbReference type="Gene3D" id="3.40.50.1000">
    <property type="entry name" value="HAD superfamily/HAD-like"/>
    <property type="match status" value="1"/>
</dbReference>
<dbReference type="OrthoDB" id="40579at2759"/>
<keyword evidence="3" id="KW-1185">Reference proteome</keyword>
<organism evidence="2 3">
    <name type="scientific">Tetrapyrgos nigripes</name>
    <dbReference type="NCBI Taxonomy" id="182062"/>
    <lineage>
        <taxon>Eukaryota</taxon>
        <taxon>Fungi</taxon>
        <taxon>Dikarya</taxon>
        <taxon>Basidiomycota</taxon>
        <taxon>Agaricomycotina</taxon>
        <taxon>Agaricomycetes</taxon>
        <taxon>Agaricomycetidae</taxon>
        <taxon>Agaricales</taxon>
        <taxon>Marasmiineae</taxon>
        <taxon>Marasmiaceae</taxon>
        <taxon>Tetrapyrgos</taxon>
    </lineage>
</organism>
<feature type="compositionally biased region" description="Low complexity" evidence="1">
    <location>
        <begin position="115"/>
        <end position="158"/>
    </location>
</feature>
<dbReference type="InterPro" id="IPR023214">
    <property type="entry name" value="HAD_sf"/>
</dbReference>
<dbReference type="SUPFAM" id="SSF56784">
    <property type="entry name" value="HAD-like"/>
    <property type="match status" value="1"/>
</dbReference>
<comment type="caution">
    <text evidence="2">The sequence shown here is derived from an EMBL/GenBank/DDBJ whole genome shotgun (WGS) entry which is preliminary data.</text>
</comment>
<accession>A0A8H5C1L4</accession>
<gene>
    <name evidence="2" type="ORF">D9758_016126</name>
</gene>
<dbReference type="Proteomes" id="UP000559256">
    <property type="component" value="Unassembled WGS sequence"/>
</dbReference>
<evidence type="ECO:0000256" key="1">
    <source>
        <dbReference type="SAM" id="MobiDB-lite"/>
    </source>
</evidence>
<dbReference type="InterPro" id="IPR036412">
    <property type="entry name" value="HAD-like_sf"/>
</dbReference>
<dbReference type="InterPro" id="IPR051806">
    <property type="entry name" value="HAD-like_SPP"/>
</dbReference>
<dbReference type="PANTHER" id="PTHR43481">
    <property type="entry name" value="FRUCTOSE-1-PHOSPHATE PHOSPHATASE"/>
    <property type="match status" value="1"/>
</dbReference>
<feature type="region of interest" description="Disordered" evidence="1">
    <location>
        <begin position="362"/>
        <end position="389"/>
    </location>
</feature>